<keyword evidence="1" id="KW-0812">Transmembrane</keyword>
<dbReference type="Proteomes" id="UP000007305">
    <property type="component" value="Chromosome 2"/>
</dbReference>
<dbReference type="Gramene" id="Zm00001eb084640_T001">
    <property type="protein sequence ID" value="Zm00001eb084640_P001"/>
    <property type="gene ID" value="Zm00001eb084640"/>
</dbReference>
<proteinExistence type="predicted"/>
<dbReference type="FunCoup" id="A0A804MGW7">
    <property type="interactions" value="1102"/>
</dbReference>
<sequence length="155" mass="16802">MSQAWSSTARSRWRSTARDVVEPRPLAVVAAGTVPIGVDLEAPIDDVTGLPLIMCPDCKDGTCDRFWFEEEYLVFLQDNGYLPSVSSTIAAGSTTKVPKLMGKIDSLEQNLNKVTEMVSKNKDGMGSLICLVCGCVNVIVLLVFAIFLVVAFVLN</sequence>
<keyword evidence="1" id="KW-0472">Membrane</keyword>
<reference evidence="2" key="2">
    <citation type="submission" date="2019-07" db="EMBL/GenBank/DDBJ databases">
        <authorList>
            <person name="Seetharam A."/>
            <person name="Woodhouse M."/>
            <person name="Cannon E."/>
        </authorList>
    </citation>
    <scope>NUCLEOTIDE SEQUENCE [LARGE SCALE GENOMIC DNA]</scope>
    <source>
        <strain evidence="2">cv. B73</strain>
    </source>
</reference>
<organism evidence="2 3">
    <name type="scientific">Zea mays</name>
    <name type="common">Maize</name>
    <dbReference type="NCBI Taxonomy" id="4577"/>
    <lineage>
        <taxon>Eukaryota</taxon>
        <taxon>Viridiplantae</taxon>
        <taxon>Streptophyta</taxon>
        <taxon>Embryophyta</taxon>
        <taxon>Tracheophyta</taxon>
        <taxon>Spermatophyta</taxon>
        <taxon>Magnoliopsida</taxon>
        <taxon>Liliopsida</taxon>
        <taxon>Poales</taxon>
        <taxon>Poaceae</taxon>
        <taxon>PACMAD clade</taxon>
        <taxon>Panicoideae</taxon>
        <taxon>Andropogonodae</taxon>
        <taxon>Andropogoneae</taxon>
        <taxon>Tripsacinae</taxon>
        <taxon>Zea</taxon>
    </lineage>
</organism>
<reference evidence="3" key="1">
    <citation type="submission" date="2015-12" db="EMBL/GenBank/DDBJ databases">
        <title>Update maize B73 reference genome by single molecule sequencing technologies.</title>
        <authorList>
            <consortium name="Maize Genome Sequencing Project"/>
            <person name="Ware D."/>
        </authorList>
    </citation>
    <scope>NUCLEOTIDE SEQUENCE [LARGE SCALE GENOMIC DNA]</scope>
    <source>
        <strain evidence="3">cv. B73</strain>
    </source>
</reference>
<protein>
    <submittedName>
        <fullName evidence="2">Uncharacterized protein</fullName>
    </submittedName>
</protein>
<keyword evidence="3" id="KW-1185">Reference proteome</keyword>
<evidence type="ECO:0000256" key="1">
    <source>
        <dbReference type="SAM" id="Phobius"/>
    </source>
</evidence>
<evidence type="ECO:0000313" key="2">
    <source>
        <dbReference type="EnsemblPlants" id="Zm00001eb084640_P001"/>
    </source>
</evidence>
<dbReference type="EnsemblPlants" id="Zm00001eb084640_T001">
    <property type="protein sequence ID" value="Zm00001eb084640_P001"/>
    <property type="gene ID" value="Zm00001eb084640"/>
</dbReference>
<dbReference type="AlphaFoldDB" id="A0A804MGW7"/>
<keyword evidence="1" id="KW-1133">Transmembrane helix</keyword>
<accession>A0A804MGW7</accession>
<evidence type="ECO:0000313" key="3">
    <source>
        <dbReference type="Proteomes" id="UP000007305"/>
    </source>
</evidence>
<feature type="transmembrane region" description="Helical" evidence="1">
    <location>
        <begin position="128"/>
        <end position="154"/>
    </location>
</feature>
<dbReference type="InParanoid" id="A0A804MGW7"/>
<reference evidence="2" key="3">
    <citation type="submission" date="2021-05" db="UniProtKB">
        <authorList>
            <consortium name="EnsemblPlants"/>
        </authorList>
    </citation>
    <scope>IDENTIFICATION</scope>
    <source>
        <strain evidence="2">cv. B73</strain>
    </source>
</reference>
<name>A0A804MGW7_MAIZE</name>